<dbReference type="EMBL" id="CP074371">
    <property type="protein sequence ID" value="QVI21150.1"/>
    <property type="molecule type" value="Genomic_DNA"/>
</dbReference>
<organism evidence="1 2">
    <name type="scientific">Nocardia tengchongensis</name>
    <dbReference type="NCBI Taxonomy" id="2055889"/>
    <lineage>
        <taxon>Bacteria</taxon>
        <taxon>Bacillati</taxon>
        <taxon>Actinomycetota</taxon>
        <taxon>Actinomycetes</taxon>
        <taxon>Mycobacteriales</taxon>
        <taxon>Nocardiaceae</taxon>
        <taxon>Nocardia</taxon>
    </lineage>
</organism>
<evidence type="ECO:0000313" key="1">
    <source>
        <dbReference type="EMBL" id="QVI21150.1"/>
    </source>
</evidence>
<proteinExistence type="predicted"/>
<dbReference type="SUPFAM" id="SSF159275">
    <property type="entry name" value="PA1994-like"/>
    <property type="match status" value="1"/>
</dbReference>
<gene>
    <name evidence="1" type="ORF">KHQ06_34885</name>
</gene>
<dbReference type="Pfam" id="PF06475">
    <property type="entry name" value="Glycolipid_bind"/>
    <property type="match status" value="1"/>
</dbReference>
<protein>
    <submittedName>
        <fullName evidence="1">Glycolipid-binding domain-containing protein</fullName>
    </submittedName>
</protein>
<accession>A0ABX8CRK6</accession>
<evidence type="ECO:0000313" key="2">
    <source>
        <dbReference type="Proteomes" id="UP000683310"/>
    </source>
</evidence>
<sequence length="187" mass="20409">MNEFPAVASWRHRGARTGFEVAFFGEDERGLLARGTTTATENGESWIVDYVVLLDASWTTRSARITGRGAHGVRVVELEADGRGRWTVDGTPAPHLNGCLDLDLESSAMTNTFPVHRLRPLGDSPVAAPAAYVRAADLTVTRLEQTYCRIGARHITYTAPDLDFACRLTYDADGLISDYPGIAARVQ</sequence>
<dbReference type="RefSeq" id="WP_213557253.1">
    <property type="nucleotide sequence ID" value="NZ_JBHZDI010000098.1"/>
</dbReference>
<keyword evidence="2" id="KW-1185">Reference proteome</keyword>
<reference evidence="1 2" key="1">
    <citation type="submission" date="2021-04" db="EMBL/GenBank/DDBJ databases">
        <title>Nocardia tengchongensis.</title>
        <authorList>
            <person name="Zhuang k."/>
            <person name="Ran Y."/>
            <person name="Li W."/>
        </authorList>
    </citation>
    <scope>NUCLEOTIDE SEQUENCE [LARGE SCALE GENOMIC DNA]</scope>
    <source>
        <strain evidence="1 2">CFH S0057</strain>
    </source>
</reference>
<name>A0ABX8CRK6_9NOCA</name>
<dbReference type="Proteomes" id="UP000683310">
    <property type="component" value="Chromosome"/>
</dbReference>
<dbReference type="InterPro" id="IPR009467">
    <property type="entry name" value="Glycolipid-bd_prot_put"/>
</dbReference>